<dbReference type="AlphaFoldDB" id="D1LDT8"/>
<dbReference type="EMBL" id="GQ903131">
    <property type="protein sequence ID" value="ACX31003.1"/>
    <property type="molecule type" value="Genomic_DNA"/>
</dbReference>
<protein>
    <submittedName>
        <fullName evidence="2">Ribosomal protein S4</fullName>
    </submittedName>
</protein>
<name>D1LDT8_EUPCR</name>
<dbReference type="PROSITE" id="PS50889">
    <property type="entry name" value="S4"/>
    <property type="match status" value="1"/>
</dbReference>
<geneLocation type="mitochondrion" evidence="2"/>
<keyword evidence="2" id="KW-0496">Mitochondrion</keyword>
<organism evidence="2">
    <name type="scientific">Euplotes crassus</name>
    <dbReference type="NCBI Taxonomy" id="5936"/>
    <lineage>
        <taxon>Eukaryota</taxon>
        <taxon>Sar</taxon>
        <taxon>Alveolata</taxon>
        <taxon>Ciliophora</taxon>
        <taxon>Intramacronucleata</taxon>
        <taxon>Spirotrichea</taxon>
        <taxon>Hypotrichia</taxon>
        <taxon>Euplotida</taxon>
        <taxon>Euplotidae</taxon>
        <taxon>Moneuplotes</taxon>
    </lineage>
</organism>
<keyword evidence="2" id="KW-0689">Ribosomal protein</keyword>
<keyword evidence="2" id="KW-0687">Ribonucleoprotein</keyword>
<evidence type="ECO:0000313" key="2">
    <source>
        <dbReference type="EMBL" id="ACX31003.1"/>
    </source>
</evidence>
<proteinExistence type="predicted"/>
<sequence>MFGDLVRFFFFKRNLHHARIKLSRLTPYDHSLKFPIKLVRNSLTTSRLWTQSHFKLEKSRYTQNTLPFLFLSATLETKNTYISNWIHEFKRKVTRFMKLDFKKTVIQYNLKPLYTRDLWLLGNRTPHHLINNVWSYNFFGFSAARPYLLNNTSTLNSSFWATDKRKSYLYRFRSRRMLTLWVSKVTQRTLTPVRREFNSLYYRKPLRYQHRLTRLVLKYYRFRVLEFVNTLEFSFINVVMRSRFIVLRSVALDFIARRWFLVNSAVVTDPSYIIAPLDVLQLTPSLLWIFFYKWLLLRVGEYFSRFFYYLRKWRIRANRPYPKQSSFRIPEWVRKKLFYRETTPIFFEIDFLTFSCINLFNPLIHTSNYHYLSINTYAPATIRPLNWKSLT</sequence>
<dbReference type="GO" id="GO:0003723">
    <property type="term" value="F:RNA binding"/>
    <property type="evidence" value="ECO:0007669"/>
    <property type="project" value="UniProtKB-KW"/>
</dbReference>
<dbReference type="CDD" id="cd00165">
    <property type="entry name" value="S4"/>
    <property type="match status" value="1"/>
</dbReference>
<keyword evidence="1" id="KW-0694">RNA-binding</keyword>
<accession>D1LDT8</accession>
<reference evidence="2" key="1">
    <citation type="journal article" date="2009" name="BMC Genomics">
        <title>The mitochondrial genomes of the ciliates Euplotes minuta and Euplotes crassus.</title>
        <authorList>
            <person name="de Graaf R.M."/>
            <person name="van Alen T.A."/>
            <person name="Dutilh B.E."/>
            <person name="Kuiper J.W."/>
            <person name="van Zoggel H.J."/>
            <person name="Huynh M.B."/>
            <person name="Gortz H.D."/>
            <person name="Huynen M.A."/>
            <person name="Hackstein J.H."/>
        </authorList>
    </citation>
    <scope>NUCLEOTIDE SEQUENCE</scope>
</reference>
<gene>
    <name evidence="2" type="primary">RPS4</name>
</gene>
<dbReference type="GO" id="GO:0005840">
    <property type="term" value="C:ribosome"/>
    <property type="evidence" value="ECO:0007669"/>
    <property type="project" value="UniProtKB-KW"/>
</dbReference>
<dbReference type="SUPFAM" id="SSF55174">
    <property type="entry name" value="Alpha-L RNA-binding motif"/>
    <property type="match status" value="1"/>
</dbReference>
<evidence type="ECO:0000256" key="1">
    <source>
        <dbReference type="PROSITE-ProRule" id="PRU00182"/>
    </source>
</evidence>